<sequence length="57" mass="5674">MPSLSWVLGAGCWVLGAGCWVLGVGSREADLGLGGVVGGLGTRSSPERRRGIGCGAM</sequence>
<keyword evidence="2" id="KW-1185">Reference proteome</keyword>
<evidence type="ECO:0000313" key="1">
    <source>
        <dbReference type="EMBL" id="MQM24977.1"/>
    </source>
</evidence>
<dbReference type="Proteomes" id="UP000477750">
    <property type="component" value="Unassembled WGS sequence"/>
</dbReference>
<dbReference type="GO" id="GO:0016740">
    <property type="term" value="F:transferase activity"/>
    <property type="evidence" value="ECO:0007669"/>
    <property type="project" value="UniProtKB-KW"/>
</dbReference>
<protein>
    <submittedName>
        <fullName evidence="1">Phosphotransferase</fullName>
    </submittedName>
</protein>
<comment type="caution">
    <text evidence="1">The sequence shown here is derived from an EMBL/GenBank/DDBJ whole genome shotgun (WGS) entry which is preliminary data.</text>
</comment>
<keyword evidence="1" id="KW-0808">Transferase</keyword>
<accession>A0A6L5G5R9</accession>
<reference evidence="1 2" key="1">
    <citation type="submission" date="2019-10" db="EMBL/GenBank/DDBJ databases">
        <title>Glycomyces albidus sp. nov., a novel actinomycete isolated from rhizosphere soil of wheat (Triticum aestivum L.).</title>
        <authorList>
            <person name="Qian L."/>
        </authorList>
    </citation>
    <scope>NUCLEOTIDE SEQUENCE [LARGE SCALE GENOMIC DNA]</scope>
    <source>
        <strain evidence="1 2">NEAU-7082</strain>
    </source>
</reference>
<proteinExistence type="predicted"/>
<organism evidence="1 2">
    <name type="scientific">Glycomyces albidus</name>
    <dbReference type="NCBI Taxonomy" id="2656774"/>
    <lineage>
        <taxon>Bacteria</taxon>
        <taxon>Bacillati</taxon>
        <taxon>Actinomycetota</taxon>
        <taxon>Actinomycetes</taxon>
        <taxon>Glycomycetales</taxon>
        <taxon>Glycomycetaceae</taxon>
        <taxon>Glycomyces</taxon>
    </lineage>
</organism>
<evidence type="ECO:0000313" key="2">
    <source>
        <dbReference type="Proteomes" id="UP000477750"/>
    </source>
</evidence>
<dbReference type="EMBL" id="WIAO01000004">
    <property type="protein sequence ID" value="MQM24977.1"/>
    <property type="molecule type" value="Genomic_DNA"/>
</dbReference>
<gene>
    <name evidence="1" type="ORF">GFD30_05205</name>
</gene>
<name>A0A6L5G5R9_9ACTN</name>
<dbReference type="AlphaFoldDB" id="A0A6L5G5R9"/>